<protein>
    <recommendedName>
        <fullName evidence="8">5-demethoxyubiquinone hydroxylase, mitochondrial</fullName>
        <shortName evidence="8">DMQ hydroxylase</shortName>
        <ecNumber evidence="8">1.14.99.60</ecNumber>
    </recommendedName>
    <alternativeName>
        <fullName evidence="8">Ubiquinone biosynthesis monooxygenase COQ7</fullName>
    </alternativeName>
</protein>
<dbReference type="GO" id="GO:0006744">
    <property type="term" value="P:ubiquinone biosynthetic process"/>
    <property type="evidence" value="ECO:0007669"/>
    <property type="project" value="UniProtKB-UniRule"/>
</dbReference>
<dbReference type="AlphaFoldDB" id="A0A2V3IJW9"/>
<keyword evidence="3 8" id="KW-0479">Metal-binding</keyword>
<organism evidence="10 11">
    <name type="scientific">Gracilariopsis chorda</name>
    <dbReference type="NCBI Taxonomy" id="448386"/>
    <lineage>
        <taxon>Eukaryota</taxon>
        <taxon>Rhodophyta</taxon>
        <taxon>Florideophyceae</taxon>
        <taxon>Rhodymeniophycidae</taxon>
        <taxon>Gracilariales</taxon>
        <taxon>Gracilariaceae</taxon>
        <taxon>Gracilariopsis</taxon>
    </lineage>
</organism>
<evidence type="ECO:0000256" key="1">
    <source>
        <dbReference type="ARBA" id="ARBA00004749"/>
    </source>
</evidence>
<evidence type="ECO:0000313" key="11">
    <source>
        <dbReference type="Proteomes" id="UP000247409"/>
    </source>
</evidence>
<dbReference type="OrthoDB" id="275371at2759"/>
<keyword evidence="2 8" id="KW-0831">Ubiquinone biosynthesis</keyword>
<dbReference type="SUPFAM" id="SSF47240">
    <property type="entry name" value="Ferritin-like"/>
    <property type="match status" value="1"/>
</dbReference>
<dbReference type="GO" id="GO:0008682">
    <property type="term" value="F:3-demethoxyubiquinol 3-hydroxylase activity"/>
    <property type="evidence" value="ECO:0007669"/>
    <property type="project" value="UniProtKB-EC"/>
</dbReference>
<keyword evidence="8" id="KW-0496">Mitochondrion</keyword>
<comment type="cofactor">
    <cofactor evidence="8">
        <name>Fe cation</name>
        <dbReference type="ChEBI" id="CHEBI:24875"/>
    </cofactor>
    <text evidence="8">Binds 2 iron ions per subunit.</text>
</comment>
<evidence type="ECO:0000256" key="5">
    <source>
        <dbReference type="ARBA" id="ARBA00023004"/>
    </source>
</evidence>
<keyword evidence="11" id="KW-1185">Reference proteome</keyword>
<dbReference type="InterPro" id="IPR011566">
    <property type="entry name" value="Ubq_synth_Coq7"/>
</dbReference>
<dbReference type="GO" id="GO:0031314">
    <property type="term" value="C:extrinsic component of mitochondrial inner membrane"/>
    <property type="evidence" value="ECO:0007669"/>
    <property type="project" value="UniProtKB-UniRule"/>
</dbReference>
<dbReference type="Gene3D" id="1.20.1260.10">
    <property type="match status" value="1"/>
</dbReference>
<dbReference type="STRING" id="448386.A0A2V3IJW9"/>
<feature type="binding site" evidence="8">
    <location>
        <position position="66"/>
    </location>
    <ligand>
        <name>Fe cation</name>
        <dbReference type="ChEBI" id="CHEBI:24875"/>
        <label>1</label>
    </ligand>
</feature>
<evidence type="ECO:0000256" key="3">
    <source>
        <dbReference type="ARBA" id="ARBA00022723"/>
    </source>
</evidence>
<keyword evidence="8" id="KW-0999">Mitochondrion inner membrane</keyword>
<evidence type="ECO:0000313" key="10">
    <source>
        <dbReference type="EMBL" id="PXF42333.1"/>
    </source>
</evidence>
<feature type="binding site" evidence="8">
    <location>
        <position position="148"/>
    </location>
    <ligand>
        <name>Fe cation</name>
        <dbReference type="ChEBI" id="CHEBI:24875"/>
        <label>2</label>
    </ligand>
</feature>
<dbReference type="PANTHER" id="PTHR11237">
    <property type="entry name" value="COENZYME Q10 BIOSYNTHESIS PROTEIN 7"/>
    <property type="match status" value="1"/>
</dbReference>
<feature type="binding site" evidence="8">
    <location>
        <position position="96"/>
    </location>
    <ligand>
        <name>Fe cation</name>
        <dbReference type="ChEBI" id="CHEBI:24875"/>
        <label>2</label>
    </ligand>
</feature>
<feature type="binding site" evidence="8">
    <location>
        <position position="182"/>
    </location>
    <ligand>
        <name>Fe cation</name>
        <dbReference type="ChEBI" id="CHEBI:24875"/>
        <label>2</label>
    </ligand>
</feature>
<comment type="function">
    <text evidence="8">Catalyzes the hydroxylation of 2-polyprenyl-3-methyl-6-methoxy-1,4-benzoquinol (DMQH2) during ubiquinone biosynthesis. Has also a structural role in the COQ enzyme complex, stabilizing other COQ polypeptides.</text>
</comment>
<evidence type="ECO:0000256" key="9">
    <source>
        <dbReference type="SAM" id="MobiDB-lite"/>
    </source>
</evidence>
<dbReference type="InterPro" id="IPR009078">
    <property type="entry name" value="Ferritin-like_SF"/>
</dbReference>
<evidence type="ECO:0000256" key="7">
    <source>
        <dbReference type="ARBA" id="ARBA00023136"/>
    </source>
</evidence>
<dbReference type="UniPathway" id="UPA00232"/>
<gene>
    <name evidence="10" type="ORF">BWQ96_07968</name>
</gene>
<evidence type="ECO:0000256" key="8">
    <source>
        <dbReference type="HAMAP-Rule" id="MF_03194"/>
    </source>
</evidence>
<evidence type="ECO:0000256" key="2">
    <source>
        <dbReference type="ARBA" id="ARBA00022688"/>
    </source>
</evidence>
<feature type="binding site" evidence="8">
    <location>
        <position position="185"/>
    </location>
    <ligand>
        <name>Fe cation</name>
        <dbReference type="ChEBI" id="CHEBI:24875"/>
        <label>2</label>
    </ligand>
</feature>
<dbReference type="CDD" id="cd01042">
    <property type="entry name" value="DMQH"/>
    <property type="match status" value="1"/>
</dbReference>
<proteinExistence type="inferred from homology"/>
<dbReference type="InterPro" id="IPR012347">
    <property type="entry name" value="Ferritin-like"/>
</dbReference>
<dbReference type="EMBL" id="NBIV01000168">
    <property type="protein sequence ID" value="PXF42333.1"/>
    <property type="molecule type" value="Genomic_DNA"/>
</dbReference>
<comment type="subunit">
    <text evidence="8">Component of a multi-subunit COQ enzyme complex.</text>
</comment>
<reference evidence="10 11" key="1">
    <citation type="journal article" date="2018" name="Mol. Biol. Evol.">
        <title>Analysis of the draft genome of the red seaweed Gracilariopsis chorda provides insights into genome size evolution in Rhodophyta.</title>
        <authorList>
            <person name="Lee J."/>
            <person name="Yang E.C."/>
            <person name="Graf L."/>
            <person name="Yang J.H."/>
            <person name="Qiu H."/>
            <person name="Zel Zion U."/>
            <person name="Chan C.X."/>
            <person name="Stephens T.G."/>
            <person name="Weber A.P.M."/>
            <person name="Boo G.H."/>
            <person name="Boo S.M."/>
            <person name="Kim K.M."/>
            <person name="Shin Y."/>
            <person name="Jung M."/>
            <person name="Lee S.J."/>
            <person name="Yim H.S."/>
            <person name="Lee J.H."/>
            <person name="Bhattacharya D."/>
            <person name="Yoon H.S."/>
        </authorList>
    </citation>
    <scope>NUCLEOTIDE SEQUENCE [LARGE SCALE GENOMIC DNA]</scope>
    <source>
        <strain evidence="10 11">SKKU-2015</strain>
        <tissue evidence="10">Whole body</tissue>
    </source>
</reference>
<dbReference type="GO" id="GO:0016709">
    <property type="term" value="F:oxidoreductase activity, acting on paired donors, with incorporation or reduction of molecular oxygen, NAD(P)H as one donor, and incorporation of one atom of oxygen"/>
    <property type="evidence" value="ECO:0007669"/>
    <property type="project" value="UniProtKB-UniRule"/>
</dbReference>
<sequence>MTTMLVGVPRRARKVATRSTLRCLCTTTAPHENSDESRSGPQSPFLADPNKKKLIDTMLRVDHAGEIGARQIYAGQLAVFRNTPVGNVIHEMAEQEKKHLNAFDALIKERRVRPTAMLPIWNVAGYALGLGTALLGKEAAMACTVAVEEVIAEHYNEQVRALLKDDTERQLRALFREFRDDELEHKDTGIEYDAEKAPFYRALSDVIQAGCRAAIAITERV</sequence>
<dbReference type="GO" id="GO:0046872">
    <property type="term" value="F:metal ion binding"/>
    <property type="evidence" value="ECO:0007669"/>
    <property type="project" value="UniProtKB-KW"/>
</dbReference>
<keyword evidence="5 8" id="KW-0408">Iron</keyword>
<dbReference type="EC" id="1.14.99.60" evidence="8"/>
<comment type="pathway">
    <text evidence="1 8">Cofactor biosynthesis; ubiquinone biosynthesis.</text>
</comment>
<dbReference type="Proteomes" id="UP000247409">
    <property type="component" value="Unassembled WGS sequence"/>
</dbReference>
<feature type="binding site" evidence="8">
    <location>
        <position position="99"/>
    </location>
    <ligand>
        <name>Fe cation</name>
        <dbReference type="ChEBI" id="CHEBI:24875"/>
        <label>1</label>
    </ligand>
</feature>
<comment type="subcellular location">
    <subcellularLocation>
        <location evidence="8">Mitochondrion inner membrane</location>
        <topology evidence="8">Peripheral membrane protein</topology>
        <orientation evidence="8">Matrix side</orientation>
    </subcellularLocation>
</comment>
<keyword evidence="4 8" id="KW-0560">Oxidoreductase</keyword>
<feature type="binding site" evidence="8">
    <location>
        <position position="182"/>
    </location>
    <ligand>
        <name>Fe cation</name>
        <dbReference type="ChEBI" id="CHEBI:24875"/>
        <label>1</label>
    </ligand>
</feature>
<dbReference type="Pfam" id="PF03232">
    <property type="entry name" value="COQ7"/>
    <property type="match status" value="1"/>
</dbReference>
<name>A0A2V3IJW9_9FLOR</name>
<keyword evidence="6 8" id="KW-0503">Monooxygenase</keyword>
<feature type="region of interest" description="Disordered" evidence="9">
    <location>
        <begin position="29"/>
        <end position="48"/>
    </location>
</feature>
<accession>A0A2V3IJW9</accession>
<evidence type="ECO:0000256" key="6">
    <source>
        <dbReference type="ARBA" id="ARBA00023033"/>
    </source>
</evidence>
<dbReference type="HAMAP" id="MF_01658">
    <property type="entry name" value="COQ7"/>
    <property type="match status" value="1"/>
</dbReference>
<comment type="similarity">
    <text evidence="8">Belongs to the COQ7 family.</text>
</comment>
<keyword evidence="7 8" id="KW-0472">Membrane</keyword>
<evidence type="ECO:0000256" key="4">
    <source>
        <dbReference type="ARBA" id="ARBA00023002"/>
    </source>
</evidence>
<dbReference type="PANTHER" id="PTHR11237:SF4">
    <property type="entry name" value="5-DEMETHOXYUBIQUINONE HYDROXYLASE, MITOCHONDRIAL"/>
    <property type="match status" value="1"/>
</dbReference>
<feature type="binding site" evidence="8">
    <location>
        <position position="96"/>
    </location>
    <ligand>
        <name>Fe cation</name>
        <dbReference type="ChEBI" id="CHEBI:24875"/>
        <label>1</label>
    </ligand>
</feature>
<comment type="caution">
    <text evidence="10">The sequence shown here is derived from an EMBL/GenBank/DDBJ whole genome shotgun (WGS) entry which is preliminary data.</text>
</comment>
<comment type="catalytic activity">
    <reaction evidence="8">
        <text>a 5-methoxy-2-methyl-3-(all-trans-polyprenyl)benzene-1,4-diol + AH2 + O2 = a 3-demethylubiquinol + A + H2O</text>
        <dbReference type="Rhea" id="RHEA:50908"/>
        <dbReference type="Rhea" id="RHEA-COMP:10859"/>
        <dbReference type="Rhea" id="RHEA-COMP:10914"/>
        <dbReference type="ChEBI" id="CHEBI:13193"/>
        <dbReference type="ChEBI" id="CHEBI:15377"/>
        <dbReference type="ChEBI" id="CHEBI:15379"/>
        <dbReference type="ChEBI" id="CHEBI:17499"/>
        <dbReference type="ChEBI" id="CHEBI:84167"/>
        <dbReference type="ChEBI" id="CHEBI:84422"/>
        <dbReference type="EC" id="1.14.99.60"/>
    </reaction>
</comment>